<protein>
    <recommendedName>
        <fullName evidence="3">Apea-like HEPN domain-containing protein</fullName>
    </recommendedName>
</protein>
<evidence type="ECO:0008006" key="3">
    <source>
        <dbReference type="Google" id="ProtNLM"/>
    </source>
</evidence>
<gene>
    <name evidence="1" type="ORF">LLW17_09540</name>
</gene>
<comment type="caution">
    <text evidence="1">The sequence shown here is derived from an EMBL/GenBank/DDBJ whole genome shotgun (WGS) entry which is preliminary data.</text>
</comment>
<evidence type="ECO:0000313" key="1">
    <source>
        <dbReference type="EMBL" id="MCC4212960.1"/>
    </source>
</evidence>
<name>A0ABS8GSI1_9FLAO</name>
<reference evidence="1 2" key="1">
    <citation type="submission" date="2021-11" db="EMBL/GenBank/DDBJ databases">
        <title>Seasonal and diel survey of microbial diversity of the Tyrrhenian coast.</title>
        <authorList>
            <person name="Gattoni G."/>
            <person name="Corral P."/>
        </authorList>
    </citation>
    <scope>NUCLEOTIDE SEQUENCE [LARGE SCALE GENOMIC DNA]</scope>
    <source>
        <strain evidence="1 2">Mr9</strain>
    </source>
</reference>
<keyword evidence="2" id="KW-1185">Reference proteome</keyword>
<proteinExistence type="predicted"/>
<sequence>MAKKNYGKSLALQHFYKSIEAEIRNYWQINTSLIYSERWWKTIPEIDLPARITLYPGDNKIPFTSIDLPPKTYLENHNSVLQITRENSIVNFITVFEVYLFNIVKRMMYLQPTLIGESGMPFEAKEIADEMENDNVREWFAEKVTQKYIRNKSHLMMVKRLESMLKYQLNDPSDGLVEDWNKWTYVRNAIIHNGRETSDDLSRVWNERFTSVGAPLNMTDADIIKLPYIAIELAKKVDKIIMESVIQNEDAGLLVRELFVRNGIEESQDLAKSVWNILNSRLGKPLVQKYLAYQKRTGAKINGWRFTHYNFME</sequence>
<dbReference type="RefSeq" id="WP_228230023.1">
    <property type="nucleotide sequence ID" value="NZ_JAJGMW010000010.1"/>
</dbReference>
<evidence type="ECO:0000313" key="2">
    <source>
        <dbReference type="Proteomes" id="UP001197770"/>
    </source>
</evidence>
<dbReference type="Proteomes" id="UP001197770">
    <property type="component" value="Unassembled WGS sequence"/>
</dbReference>
<accession>A0ABS8GSI1</accession>
<organism evidence="1 2">
    <name type="scientific">Leeuwenhoekiella parthenopeia</name>
    <dbReference type="NCBI Taxonomy" id="2890320"/>
    <lineage>
        <taxon>Bacteria</taxon>
        <taxon>Pseudomonadati</taxon>
        <taxon>Bacteroidota</taxon>
        <taxon>Flavobacteriia</taxon>
        <taxon>Flavobacteriales</taxon>
        <taxon>Flavobacteriaceae</taxon>
        <taxon>Leeuwenhoekiella</taxon>
    </lineage>
</organism>
<dbReference type="EMBL" id="JAJGMW010000010">
    <property type="protein sequence ID" value="MCC4212960.1"/>
    <property type="molecule type" value="Genomic_DNA"/>
</dbReference>